<proteinExistence type="predicted"/>
<dbReference type="EMBL" id="JAPEVA010000061">
    <property type="protein sequence ID" value="KAJ4402448.1"/>
    <property type="molecule type" value="Genomic_DNA"/>
</dbReference>
<dbReference type="Proteomes" id="UP001140510">
    <property type="component" value="Unassembled WGS sequence"/>
</dbReference>
<reference evidence="2" key="1">
    <citation type="submission" date="2022-10" db="EMBL/GenBank/DDBJ databases">
        <title>Tapping the CABI collections for fungal endophytes: first genome assemblies for Collariella, Neodidymelliopsis, Ascochyta clinopodiicola, Didymella pomorum, Didymosphaeria variabile, Neocosmospora piperis and Neocucurbitaria cava.</title>
        <authorList>
            <person name="Hill R."/>
        </authorList>
    </citation>
    <scope>NUCLEOTIDE SEQUENCE</scope>
    <source>
        <strain evidence="2">IMI 355091</strain>
    </source>
</reference>
<feature type="region of interest" description="Disordered" evidence="1">
    <location>
        <begin position="1"/>
        <end position="53"/>
    </location>
</feature>
<evidence type="ECO:0000313" key="3">
    <source>
        <dbReference type="Proteomes" id="UP001140510"/>
    </source>
</evidence>
<evidence type="ECO:0000313" key="2">
    <source>
        <dbReference type="EMBL" id="KAJ4402448.1"/>
    </source>
</evidence>
<name>A0A9W8Z8Z7_9PLEO</name>
<dbReference type="AlphaFoldDB" id="A0A9W8Z8Z7"/>
<protein>
    <submittedName>
        <fullName evidence="2">Uncharacterized protein</fullName>
    </submittedName>
</protein>
<organism evidence="2 3">
    <name type="scientific">Didymella pomorum</name>
    <dbReference type="NCBI Taxonomy" id="749634"/>
    <lineage>
        <taxon>Eukaryota</taxon>
        <taxon>Fungi</taxon>
        <taxon>Dikarya</taxon>
        <taxon>Ascomycota</taxon>
        <taxon>Pezizomycotina</taxon>
        <taxon>Dothideomycetes</taxon>
        <taxon>Pleosporomycetidae</taxon>
        <taxon>Pleosporales</taxon>
        <taxon>Pleosporineae</taxon>
        <taxon>Didymellaceae</taxon>
        <taxon>Didymella</taxon>
    </lineage>
</organism>
<evidence type="ECO:0000256" key="1">
    <source>
        <dbReference type="SAM" id="MobiDB-lite"/>
    </source>
</evidence>
<comment type="caution">
    <text evidence="2">The sequence shown here is derived from an EMBL/GenBank/DDBJ whole genome shotgun (WGS) entry which is preliminary data.</text>
</comment>
<feature type="compositionally biased region" description="Acidic residues" evidence="1">
    <location>
        <begin position="20"/>
        <end position="30"/>
    </location>
</feature>
<sequence length="126" mass="14543">MPHPILGGKRTPTCGTELFTIEDDEDDDVESDRSDNKESSDEEDSDDAQFNAMRSMGYLEDFAGLLEIEDCEDFIRLQDDDLQNSIRRQDQDLNDLYWQQEEDLEAKETGCTHSGQTEIARYYGNF</sequence>
<accession>A0A9W8Z8Z7</accession>
<keyword evidence="3" id="KW-1185">Reference proteome</keyword>
<gene>
    <name evidence="2" type="ORF">N0V91_007161</name>
</gene>